<accession>A0AA35SXZ3</accession>
<name>A0AA35SXZ3_GEOBA</name>
<reference evidence="1" key="1">
    <citation type="submission" date="2023-03" db="EMBL/GenBank/DDBJ databases">
        <authorList>
            <person name="Steffen K."/>
            <person name="Cardenas P."/>
        </authorList>
    </citation>
    <scope>NUCLEOTIDE SEQUENCE</scope>
</reference>
<sequence>MDAERLVDACFDVIGPMPVLDSTRQGLIDYATKWGDLTFDDDDATEYAEQKIVTMLQMAVTTQEYQLA</sequence>
<keyword evidence="2" id="KW-1185">Reference proteome</keyword>
<evidence type="ECO:0000313" key="2">
    <source>
        <dbReference type="Proteomes" id="UP001174909"/>
    </source>
</evidence>
<dbReference type="Proteomes" id="UP001174909">
    <property type="component" value="Unassembled WGS sequence"/>
</dbReference>
<dbReference type="AlphaFoldDB" id="A0AA35SXZ3"/>
<proteinExistence type="predicted"/>
<organism evidence="1 2">
    <name type="scientific">Geodia barretti</name>
    <name type="common">Barrett's horny sponge</name>
    <dbReference type="NCBI Taxonomy" id="519541"/>
    <lineage>
        <taxon>Eukaryota</taxon>
        <taxon>Metazoa</taxon>
        <taxon>Porifera</taxon>
        <taxon>Demospongiae</taxon>
        <taxon>Heteroscleromorpha</taxon>
        <taxon>Tetractinellida</taxon>
        <taxon>Astrophorina</taxon>
        <taxon>Geodiidae</taxon>
        <taxon>Geodia</taxon>
    </lineage>
</organism>
<protein>
    <submittedName>
        <fullName evidence="1">Uncharacterized protein</fullName>
    </submittedName>
</protein>
<gene>
    <name evidence="1" type="ORF">GBAR_LOCUS21082</name>
</gene>
<evidence type="ECO:0000313" key="1">
    <source>
        <dbReference type="EMBL" id="CAI8037669.1"/>
    </source>
</evidence>
<dbReference type="EMBL" id="CASHTH010002955">
    <property type="protein sequence ID" value="CAI8037669.1"/>
    <property type="molecule type" value="Genomic_DNA"/>
</dbReference>
<comment type="caution">
    <text evidence="1">The sequence shown here is derived from an EMBL/GenBank/DDBJ whole genome shotgun (WGS) entry which is preliminary data.</text>
</comment>